<keyword evidence="1" id="KW-0547">Nucleotide-binding</keyword>
<keyword evidence="8" id="KW-1185">Reference proteome</keyword>
<dbReference type="Gene3D" id="1.10.8.60">
    <property type="match status" value="1"/>
</dbReference>
<evidence type="ECO:0000256" key="1">
    <source>
        <dbReference type="ARBA" id="ARBA00022741"/>
    </source>
</evidence>
<evidence type="ECO:0000313" key="8">
    <source>
        <dbReference type="Proteomes" id="UP001589609"/>
    </source>
</evidence>
<dbReference type="SUPFAM" id="SSF46689">
    <property type="entry name" value="Homeodomain-like"/>
    <property type="match status" value="1"/>
</dbReference>
<evidence type="ECO:0000256" key="4">
    <source>
        <dbReference type="ARBA" id="ARBA00023163"/>
    </source>
</evidence>
<dbReference type="Gene3D" id="3.30.450.20">
    <property type="entry name" value="PAS domain"/>
    <property type="match status" value="1"/>
</dbReference>
<evidence type="ECO:0000256" key="3">
    <source>
        <dbReference type="ARBA" id="ARBA00023015"/>
    </source>
</evidence>
<dbReference type="SUPFAM" id="SSF55785">
    <property type="entry name" value="PYP-like sensor domain (PAS domain)"/>
    <property type="match status" value="1"/>
</dbReference>
<dbReference type="Pfam" id="PF00989">
    <property type="entry name" value="PAS"/>
    <property type="match status" value="1"/>
</dbReference>
<sequence>MLNTEQINLETSFILIEPNTPLVELKNKILQYQFAVITGERHYTITNREYNFILSDADSKPVILWLEEMQWIPSTVLTMSEILELSIDWRRPVLIKNEEKENIIGVLTASKWIQSLQIENKKITAYFHTLAETVNDAVTAVDQEGKVICWNAPAEGTYGIKRENILGRKIGEYFHVEDIVLHRILNEGRPVRKAYHRPDSDTHVLINASPIIQDNIIIGGIATEQDITRIVRLNEELYSSVPQLVHPENPFSSIIGTGTEIQQVLQVAQKTTYADIPVLLTGEPGSGKEMLAQAIHYSSSRKNEPFLSVNCISVPPGLLEAELFGYQRKAFMDEGQVGQSGKLEQASQGTLFITDIDQMPFDIQAKLSNYLEHQSFHRIGGTELVTAQTRIIASASPVIDTMVKEGTFHKDLYYQLAVIKIDIPPLRERIEDIVELIQKFMQEFTIKYKKPMPNIDPTVLTALINYDWPGNVRELRNVVERFILLNDEDVITLKHLPREVVTSSQSIHAGPIAIPSQDTLLYKERVSTNEEAFMIEEALRKTYGNKSAAAKLLGISRATLYNKIKEYGLDSHSE</sequence>
<dbReference type="InterPro" id="IPR058031">
    <property type="entry name" value="AAA_lid_NorR"/>
</dbReference>
<dbReference type="PROSITE" id="PS50112">
    <property type="entry name" value="PAS"/>
    <property type="match status" value="1"/>
</dbReference>
<feature type="domain" description="PAS" evidence="6">
    <location>
        <begin position="123"/>
        <end position="178"/>
    </location>
</feature>
<dbReference type="Pfam" id="PF25601">
    <property type="entry name" value="AAA_lid_14"/>
    <property type="match status" value="1"/>
</dbReference>
<dbReference type="RefSeq" id="WP_379950912.1">
    <property type="nucleotide sequence ID" value="NZ_JBHMAF010000157.1"/>
</dbReference>
<dbReference type="Pfam" id="PF02954">
    <property type="entry name" value="HTH_8"/>
    <property type="match status" value="1"/>
</dbReference>
<dbReference type="SUPFAM" id="SSF52540">
    <property type="entry name" value="P-loop containing nucleoside triphosphate hydrolases"/>
    <property type="match status" value="1"/>
</dbReference>
<dbReference type="NCBIfam" id="TIGR00229">
    <property type="entry name" value="sensory_box"/>
    <property type="match status" value="1"/>
</dbReference>
<dbReference type="Proteomes" id="UP001589609">
    <property type="component" value="Unassembled WGS sequence"/>
</dbReference>
<name>A0ABV5WKJ2_9BACI</name>
<dbReference type="EMBL" id="JBHMAF010000157">
    <property type="protein sequence ID" value="MFB9760611.1"/>
    <property type="molecule type" value="Genomic_DNA"/>
</dbReference>
<protein>
    <submittedName>
        <fullName evidence="7">Sigma-54 interaction domain-containing protein</fullName>
    </submittedName>
</protein>
<dbReference type="InterPro" id="IPR013767">
    <property type="entry name" value="PAS_fold"/>
</dbReference>
<dbReference type="PROSITE" id="PS50045">
    <property type="entry name" value="SIGMA54_INTERACT_4"/>
    <property type="match status" value="1"/>
</dbReference>
<dbReference type="InterPro" id="IPR003593">
    <property type="entry name" value="AAA+_ATPase"/>
</dbReference>
<feature type="domain" description="Sigma-54 factor interaction" evidence="5">
    <location>
        <begin position="254"/>
        <end position="484"/>
    </location>
</feature>
<proteinExistence type="predicted"/>
<keyword evidence="3" id="KW-0805">Transcription regulation</keyword>
<dbReference type="PRINTS" id="PR01590">
    <property type="entry name" value="HTHFIS"/>
</dbReference>
<dbReference type="Gene3D" id="1.10.10.60">
    <property type="entry name" value="Homeodomain-like"/>
    <property type="match status" value="1"/>
</dbReference>
<keyword evidence="4" id="KW-0804">Transcription</keyword>
<accession>A0ABV5WKJ2</accession>
<dbReference type="CDD" id="cd00130">
    <property type="entry name" value="PAS"/>
    <property type="match status" value="1"/>
</dbReference>
<dbReference type="InterPro" id="IPR035965">
    <property type="entry name" value="PAS-like_dom_sf"/>
</dbReference>
<dbReference type="PANTHER" id="PTHR32071:SF57">
    <property type="entry name" value="C4-DICARBOXYLATE TRANSPORT TRANSCRIPTIONAL REGULATORY PROTEIN DCTD"/>
    <property type="match status" value="1"/>
</dbReference>
<dbReference type="CDD" id="cd00009">
    <property type="entry name" value="AAA"/>
    <property type="match status" value="1"/>
</dbReference>
<evidence type="ECO:0000256" key="2">
    <source>
        <dbReference type="ARBA" id="ARBA00022840"/>
    </source>
</evidence>
<dbReference type="InterPro" id="IPR002078">
    <property type="entry name" value="Sigma_54_int"/>
</dbReference>
<dbReference type="InterPro" id="IPR025944">
    <property type="entry name" value="Sigma_54_int_dom_CS"/>
</dbReference>
<dbReference type="InterPro" id="IPR027417">
    <property type="entry name" value="P-loop_NTPase"/>
</dbReference>
<dbReference type="InterPro" id="IPR000014">
    <property type="entry name" value="PAS"/>
</dbReference>
<dbReference type="InterPro" id="IPR009057">
    <property type="entry name" value="Homeodomain-like_sf"/>
</dbReference>
<gene>
    <name evidence="7" type="ORF">ACFFMS_20080</name>
</gene>
<dbReference type="Pfam" id="PF00158">
    <property type="entry name" value="Sigma54_activat"/>
    <property type="match status" value="1"/>
</dbReference>
<dbReference type="PANTHER" id="PTHR32071">
    <property type="entry name" value="TRANSCRIPTIONAL REGULATORY PROTEIN"/>
    <property type="match status" value="1"/>
</dbReference>
<dbReference type="SMART" id="SM00091">
    <property type="entry name" value="PAS"/>
    <property type="match status" value="1"/>
</dbReference>
<dbReference type="SMART" id="SM00382">
    <property type="entry name" value="AAA"/>
    <property type="match status" value="1"/>
</dbReference>
<evidence type="ECO:0000259" key="5">
    <source>
        <dbReference type="PROSITE" id="PS50045"/>
    </source>
</evidence>
<dbReference type="InterPro" id="IPR002197">
    <property type="entry name" value="HTH_Fis"/>
</dbReference>
<keyword evidence="2" id="KW-0067">ATP-binding</keyword>
<dbReference type="Gene3D" id="3.40.50.300">
    <property type="entry name" value="P-loop containing nucleotide triphosphate hydrolases"/>
    <property type="match status" value="1"/>
</dbReference>
<reference evidence="7 8" key="1">
    <citation type="submission" date="2024-09" db="EMBL/GenBank/DDBJ databases">
        <authorList>
            <person name="Sun Q."/>
            <person name="Mori K."/>
        </authorList>
    </citation>
    <scope>NUCLEOTIDE SEQUENCE [LARGE SCALE GENOMIC DNA]</scope>
    <source>
        <strain evidence="7 8">JCM 11201</strain>
    </source>
</reference>
<organism evidence="7 8">
    <name type="scientific">Ectobacillus funiculus</name>
    <dbReference type="NCBI Taxonomy" id="137993"/>
    <lineage>
        <taxon>Bacteria</taxon>
        <taxon>Bacillati</taxon>
        <taxon>Bacillota</taxon>
        <taxon>Bacilli</taxon>
        <taxon>Bacillales</taxon>
        <taxon>Bacillaceae</taxon>
        <taxon>Ectobacillus</taxon>
    </lineage>
</organism>
<dbReference type="PROSITE" id="PS00688">
    <property type="entry name" value="SIGMA54_INTERACT_3"/>
    <property type="match status" value="1"/>
</dbReference>
<evidence type="ECO:0000259" key="6">
    <source>
        <dbReference type="PROSITE" id="PS50112"/>
    </source>
</evidence>
<comment type="caution">
    <text evidence="7">The sequence shown here is derived from an EMBL/GenBank/DDBJ whole genome shotgun (WGS) entry which is preliminary data.</text>
</comment>
<evidence type="ECO:0000313" key="7">
    <source>
        <dbReference type="EMBL" id="MFB9760611.1"/>
    </source>
</evidence>